<sequence length="194" mass="22429">MASIDWASAARKRRISPSASADVDNHWLSTRRAPTPASAAVWTSDWAATDEEEDNNEQNELEEGEDAEDGYFEVVVVEADYGINATTADGRHAVVVLRRGAIRYADFDVRSEELHTEDFSWGERCFSLVKRYFAGVKGRIIEDLFYLTNNLTYRTSYDYLRICHDDYDYRQVNTYLNRPTKNFLCTPWKARQED</sequence>
<feature type="region of interest" description="Disordered" evidence="1">
    <location>
        <begin position="1"/>
        <end position="66"/>
    </location>
</feature>
<proteinExistence type="predicted"/>
<keyword evidence="3" id="KW-1185">Reference proteome</keyword>
<organism evidence="2 3">
    <name type="scientific">Phytophthora fragariae</name>
    <dbReference type="NCBI Taxonomy" id="53985"/>
    <lineage>
        <taxon>Eukaryota</taxon>
        <taxon>Sar</taxon>
        <taxon>Stramenopiles</taxon>
        <taxon>Oomycota</taxon>
        <taxon>Peronosporomycetes</taxon>
        <taxon>Peronosporales</taxon>
        <taxon>Peronosporaceae</taxon>
        <taxon>Phytophthora</taxon>
    </lineage>
</organism>
<dbReference type="GO" id="GO:1901031">
    <property type="term" value="P:regulation of response to reactive oxygen species"/>
    <property type="evidence" value="ECO:0007669"/>
    <property type="project" value="InterPro"/>
</dbReference>
<evidence type="ECO:0000313" key="2">
    <source>
        <dbReference type="EMBL" id="KAE9167334.1"/>
    </source>
</evidence>
<comment type="caution">
    <text evidence="2">The sequence shown here is derived from an EMBL/GenBank/DDBJ whole genome shotgun (WGS) entry which is preliminary data.</text>
</comment>
<dbReference type="GO" id="GO:1990253">
    <property type="term" value="P:cellular response to leucine starvation"/>
    <property type="evidence" value="ECO:0007669"/>
    <property type="project" value="TreeGrafter"/>
</dbReference>
<dbReference type="GO" id="GO:1904262">
    <property type="term" value="P:negative regulation of TORC1 signaling"/>
    <property type="evidence" value="ECO:0007669"/>
    <property type="project" value="TreeGrafter"/>
</dbReference>
<name>A0A6A3VH93_9STRA</name>
<dbReference type="GO" id="GO:0005634">
    <property type="term" value="C:nucleus"/>
    <property type="evidence" value="ECO:0007669"/>
    <property type="project" value="InterPro"/>
</dbReference>
<dbReference type="PANTHER" id="PTHR12474">
    <property type="entry name" value="P53 REGULATED PA26 NUCLEAR PROTEIN SESTRIN"/>
    <property type="match status" value="1"/>
</dbReference>
<dbReference type="InterPro" id="IPR006730">
    <property type="entry name" value="Sestrin"/>
</dbReference>
<gene>
    <name evidence="2" type="ORF">PF005_g28827</name>
</gene>
<evidence type="ECO:0000313" key="3">
    <source>
        <dbReference type="Proteomes" id="UP000433483"/>
    </source>
</evidence>
<dbReference type="EMBL" id="QXGB01004152">
    <property type="protein sequence ID" value="KAE9167334.1"/>
    <property type="molecule type" value="Genomic_DNA"/>
</dbReference>
<dbReference type="Proteomes" id="UP000433483">
    <property type="component" value="Unassembled WGS sequence"/>
</dbReference>
<dbReference type="Pfam" id="PF04636">
    <property type="entry name" value="PA26"/>
    <property type="match status" value="1"/>
</dbReference>
<dbReference type="GO" id="GO:0016239">
    <property type="term" value="P:positive regulation of macroautophagy"/>
    <property type="evidence" value="ECO:0007669"/>
    <property type="project" value="TreeGrafter"/>
</dbReference>
<accession>A0A6A3VH93</accession>
<dbReference type="GO" id="GO:0016684">
    <property type="term" value="F:oxidoreductase activity, acting on peroxide as acceptor"/>
    <property type="evidence" value="ECO:0007669"/>
    <property type="project" value="TreeGrafter"/>
</dbReference>
<reference evidence="2 3" key="1">
    <citation type="submission" date="2018-08" db="EMBL/GenBank/DDBJ databases">
        <title>Genomic investigation of the strawberry pathogen Phytophthora fragariae indicates pathogenicity is determined by transcriptional variation in three key races.</title>
        <authorList>
            <person name="Adams T.M."/>
            <person name="Armitage A.D."/>
            <person name="Sobczyk M.K."/>
            <person name="Bates H.J."/>
            <person name="Dunwell J.M."/>
            <person name="Nellist C.F."/>
            <person name="Harrison R.J."/>
        </authorList>
    </citation>
    <scope>NUCLEOTIDE SEQUENCE [LARGE SCALE GENOMIC DNA]</scope>
    <source>
        <strain evidence="2 3">NOV-27</strain>
    </source>
</reference>
<dbReference type="AlphaFoldDB" id="A0A6A3VH93"/>
<dbReference type="GO" id="GO:0070728">
    <property type="term" value="F:L-leucine binding"/>
    <property type="evidence" value="ECO:0007669"/>
    <property type="project" value="TreeGrafter"/>
</dbReference>
<dbReference type="OrthoDB" id="10312927at2759"/>
<dbReference type="GO" id="GO:0071233">
    <property type="term" value="P:cellular response to L-leucine"/>
    <property type="evidence" value="ECO:0007669"/>
    <property type="project" value="TreeGrafter"/>
</dbReference>
<protein>
    <submittedName>
        <fullName evidence="2">Uncharacterized protein</fullName>
    </submittedName>
</protein>
<dbReference type="PANTHER" id="PTHR12474:SF0">
    <property type="entry name" value="SESTRIN HOMOLOG"/>
    <property type="match status" value="1"/>
</dbReference>
<evidence type="ECO:0000256" key="1">
    <source>
        <dbReference type="SAM" id="MobiDB-lite"/>
    </source>
</evidence>
<feature type="compositionally biased region" description="Acidic residues" evidence="1">
    <location>
        <begin position="48"/>
        <end position="66"/>
    </location>
</feature>